<accession>A0A379FTM3</accession>
<gene>
    <name evidence="1" type="ORF">NCTC11801_02965</name>
</gene>
<evidence type="ECO:0000313" key="1">
    <source>
        <dbReference type="EMBL" id="SUC31992.1"/>
    </source>
</evidence>
<reference evidence="1 2" key="1">
    <citation type="submission" date="2018-06" db="EMBL/GenBank/DDBJ databases">
        <authorList>
            <consortium name="Pathogen Informatics"/>
            <person name="Doyle S."/>
        </authorList>
    </citation>
    <scope>NUCLEOTIDE SEQUENCE [LARGE SCALE GENOMIC DNA]</scope>
    <source>
        <strain evidence="1 2">NCTC11801</strain>
    </source>
</reference>
<dbReference type="EMBL" id="UGTZ01000001">
    <property type="protein sequence ID" value="SUC31992.1"/>
    <property type="molecule type" value="Genomic_DNA"/>
</dbReference>
<sequence>MSGGYRQLTKKTISVFTDEKLQSVIKYYDQDAINIAVDGDWLKLDTFF</sequence>
<dbReference type="Proteomes" id="UP000254208">
    <property type="component" value="Unassembled WGS sequence"/>
</dbReference>
<evidence type="ECO:0000313" key="2">
    <source>
        <dbReference type="Proteomes" id="UP000254208"/>
    </source>
</evidence>
<name>A0A379FTM3_PRORE</name>
<protein>
    <submittedName>
        <fullName evidence="1">Uncharacterized protein</fullName>
    </submittedName>
</protein>
<dbReference type="AlphaFoldDB" id="A0A379FTM3"/>
<organism evidence="1 2">
    <name type="scientific">Providencia rettgeri</name>
    <dbReference type="NCBI Taxonomy" id="587"/>
    <lineage>
        <taxon>Bacteria</taxon>
        <taxon>Pseudomonadati</taxon>
        <taxon>Pseudomonadota</taxon>
        <taxon>Gammaproteobacteria</taxon>
        <taxon>Enterobacterales</taxon>
        <taxon>Morganellaceae</taxon>
        <taxon>Providencia</taxon>
    </lineage>
</organism>
<proteinExistence type="predicted"/>